<keyword evidence="2" id="KW-1185">Reference proteome</keyword>
<dbReference type="EMBL" id="BGPR01000019">
    <property type="protein sequence ID" value="GBL79703.1"/>
    <property type="molecule type" value="Genomic_DNA"/>
</dbReference>
<gene>
    <name evidence="1" type="ORF">AVEN_18232_1</name>
</gene>
<organism evidence="1 2">
    <name type="scientific">Araneus ventricosus</name>
    <name type="common">Orbweaver spider</name>
    <name type="synonym">Epeira ventricosa</name>
    <dbReference type="NCBI Taxonomy" id="182803"/>
    <lineage>
        <taxon>Eukaryota</taxon>
        <taxon>Metazoa</taxon>
        <taxon>Ecdysozoa</taxon>
        <taxon>Arthropoda</taxon>
        <taxon>Chelicerata</taxon>
        <taxon>Arachnida</taxon>
        <taxon>Araneae</taxon>
        <taxon>Araneomorphae</taxon>
        <taxon>Entelegynae</taxon>
        <taxon>Araneoidea</taxon>
        <taxon>Araneidae</taxon>
        <taxon>Araneus</taxon>
    </lineage>
</organism>
<evidence type="ECO:0000313" key="1">
    <source>
        <dbReference type="EMBL" id="GBL79703.1"/>
    </source>
</evidence>
<comment type="caution">
    <text evidence="1">The sequence shown here is derived from an EMBL/GenBank/DDBJ whole genome shotgun (WGS) entry which is preliminary data.</text>
</comment>
<accession>A0A4Y2AIP7</accession>
<evidence type="ECO:0000313" key="2">
    <source>
        <dbReference type="Proteomes" id="UP000499080"/>
    </source>
</evidence>
<sequence length="126" mass="14123">MLVVPAASRAANHDRQDFDADLVVVSTEVRKLVNVLVGQEAAAGEDRAHYRQIAGWNWQETAALPTALLRSLRLLTKQEDTAKDETCFTERKLPRVRIERTTVRLLVGGGMELPRCLLRYRGPGDL</sequence>
<name>A0A4Y2AIP7_ARAVE</name>
<reference evidence="1 2" key="1">
    <citation type="journal article" date="2019" name="Sci. Rep.">
        <title>Orb-weaving spider Araneus ventricosus genome elucidates the spidroin gene catalogue.</title>
        <authorList>
            <person name="Kono N."/>
            <person name="Nakamura H."/>
            <person name="Ohtoshi R."/>
            <person name="Moran D.A.P."/>
            <person name="Shinohara A."/>
            <person name="Yoshida Y."/>
            <person name="Fujiwara M."/>
            <person name="Mori M."/>
            <person name="Tomita M."/>
            <person name="Arakawa K."/>
        </authorList>
    </citation>
    <scope>NUCLEOTIDE SEQUENCE [LARGE SCALE GENOMIC DNA]</scope>
</reference>
<dbReference type="AlphaFoldDB" id="A0A4Y2AIP7"/>
<proteinExistence type="predicted"/>
<protein>
    <submittedName>
        <fullName evidence="1">Uncharacterized protein</fullName>
    </submittedName>
</protein>
<dbReference type="Proteomes" id="UP000499080">
    <property type="component" value="Unassembled WGS sequence"/>
</dbReference>